<name>A0AAE0ZVM7_9GAST</name>
<organism evidence="3 4">
    <name type="scientific">Elysia crispata</name>
    <name type="common">lettuce slug</name>
    <dbReference type="NCBI Taxonomy" id="231223"/>
    <lineage>
        <taxon>Eukaryota</taxon>
        <taxon>Metazoa</taxon>
        <taxon>Spiralia</taxon>
        <taxon>Lophotrochozoa</taxon>
        <taxon>Mollusca</taxon>
        <taxon>Gastropoda</taxon>
        <taxon>Heterobranchia</taxon>
        <taxon>Euthyneura</taxon>
        <taxon>Panpulmonata</taxon>
        <taxon>Sacoglossa</taxon>
        <taxon>Placobranchoidea</taxon>
        <taxon>Plakobranchidae</taxon>
        <taxon>Elysia</taxon>
    </lineage>
</organism>
<reference evidence="3" key="1">
    <citation type="journal article" date="2023" name="G3 (Bethesda)">
        <title>A reference genome for the long-term kleptoplast-retaining sea slug Elysia crispata morphotype clarki.</title>
        <authorList>
            <person name="Eastman K.E."/>
            <person name="Pendleton A.L."/>
            <person name="Shaikh M.A."/>
            <person name="Suttiyut T."/>
            <person name="Ogas R."/>
            <person name="Tomko P."/>
            <person name="Gavelis G."/>
            <person name="Widhalm J.R."/>
            <person name="Wisecaver J.H."/>
        </authorList>
    </citation>
    <scope>NUCLEOTIDE SEQUENCE</scope>
    <source>
        <strain evidence="3">ECLA1</strain>
    </source>
</reference>
<feature type="transmembrane region" description="Helical" evidence="2">
    <location>
        <begin position="201"/>
        <end position="226"/>
    </location>
</feature>
<feature type="transmembrane region" description="Helical" evidence="2">
    <location>
        <begin position="140"/>
        <end position="164"/>
    </location>
</feature>
<feature type="transmembrane region" description="Helical" evidence="2">
    <location>
        <begin position="709"/>
        <end position="728"/>
    </location>
</feature>
<dbReference type="Proteomes" id="UP001283361">
    <property type="component" value="Unassembled WGS sequence"/>
</dbReference>
<feature type="transmembrane region" description="Helical" evidence="2">
    <location>
        <begin position="272"/>
        <end position="297"/>
    </location>
</feature>
<feature type="compositionally biased region" description="Low complexity" evidence="1">
    <location>
        <begin position="39"/>
        <end position="48"/>
    </location>
</feature>
<feature type="transmembrane region" description="Helical" evidence="2">
    <location>
        <begin position="394"/>
        <end position="415"/>
    </location>
</feature>
<evidence type="ECO:0000313" key="4">
    <source>
        <dbReference type="Proteomes" id="UP001283361"/>
    </source>
</evidence>
<feature type="transmembrane region" description="Helical" evidence="2">
    <location>
        <begin position="105"/>
        <end position="128"/>
    </location>
</feature>
<proteinExistence type="predicted"/>
<feature type="transmembrane region" description="Helical" evidence="2">
    <location>
        <begin position="435"/>
        <end position="453"/>
    </location>
</feature>
<dbReference type="AlphaFoldDB" id="A0AAE0ZVM7"/>
<evidence type="ECO:0000313" key="3">
    <source>
        <dbReference type="EMBL" id="KAK3776484.1"/>
    </source>
</evidence>
<gene>
    <name evidence="3" type="ORF">RRG08_023834</name>
</gene>
<feature type="transmembrane region" description="Helical" evidence="2">
    <location>
        <begin position="334"/>
        <end position="360"/>
    </location>
</feature>
<feature type="transmembrane region" description="Helical" evidence="2">
    <location>
        <begin position="769"/>
        <end position="790"/>
    </location>
</feature>
<feature type="transmembrane region" description="Helical" evidence="2">
    <location>
        <begin position="372"/>
        <end position="389"/>
    </location>
</feature>
<feature type="transmembrane region" description="Helical" evidence="2">
    <location>
        <begin position="653"/>
        <end position="670"/>
    </location>
</feature>
<feature type="transmembrane region" description="Helical" evidence="2">
    <location>
        <begin position="734"/>
        <end position="757"/>
    </location>
</feature>
<accession>A0AAE0ZVM7</accession>
<feature type="transmembrane region" description="Helical" evidence="2">
    <location>
        <begin position="514"/>
        <end position="533"/>
    </location>
</feature>
<feature type="transmembrane region" description="Helical" evidence="2">
    <location>
        <begin position="545"/>
        <end position="564"/>
    </location>
</feature>
<feature type="transmembrane region" description="Helical" evidence="2">
    <location>
        <begin position="303"/>
        <end position="327"/>
    </location>
</feature>
<feature type="transmembrane region" description="Helical" evidence="2">
    <location>
        <begin position="610"/>
        <end position="632"/>
    </location>
</feature>
<feature type="region of interest" description="Disordered" evidence="1">
    <location>
        <begin position="35"/>
        <end position="54"/>
    </location>
</feature>
<feature type="transmembrane region" description="Helical" evidence="2">
    <location>
        <begin position="170"/>
        <end position="189"/>
    </location>
</feature>
<sequence length="1026" mass="112838">MVATIWGENLDVTQKKESTMMESFLVDAENSLHHRTSYPQSNSQGSSGDDSEDDPLDDPFLYDKFLPDPAWAKVNKEEAEARPKILVDPGPFRYNQRVFVTSLPAMILVMALGGETLVLMVAIGTTAITLVSQLGDSRRCVIAFVVIFIPSHIYIIASVLPLLWLSVWHSFLLVLVNVYVVLTACWIILQFKAFRMEEPALCAVAEQMLFTVYPLVCSSLVCWGLGAVLPVSVIPTVFSFIWFVLLQLYLVPTLSSFRSQATSDENLDVIQIPIVTITVIVFVCLGPFLFMFLSLLIPNTGPFSIMSLIHFVFILSLTLFLSTLLNIRQIFEYLGLPFTTAIYVRWVSGVLCTCICYPVLKAYGFDSHFLPLLPVAIAIFATLGVVLAFKKRQVIMAGLAFVLITSLIGLFVLWIHRMPHNLQHYFMGIFPLNGFYFLMCAHFLMCLLCLWTSSMDANDLLGILLVIQAISLSVCEVSLHNAGLYSTTLLQLSGLTATYMAYRMQLVGKVSHGAAIMATTIHVGKALAGATAMVLDGNGGGEVTLYSLVALCCITYAVASVFVFRSNNQTQLPSLQVAKDILMLLIALAVNCHHLLLPVAMLMFQGSQSYTNVIGLWCMLGGGLVLLYSQAVAGVSSADDNSSGSSNSTSQHILKLALTLASMGVIVMVVHPHLSLSFHSLFLWVEIISLFLLVAFLSTHPKLSPTRMILLLLCLAFCPGIRACLSLWPELHIANAVLCIAISGALFILVFVCIFIQEMTEASDKIMKYCIATVLLSCMILFGLDLTYFLSLPVNSPEQLSLWTMPVWRAVLVTGLVLSFVLKVVQTVKSPDKLPTTSEIEHTKGKISVSLMTNCITVFTFLVACTQGPDDSTLHDIWCCACSITLACLQRDSFLLPKLNGGEQQAAPTVAASGFVLSLATVVRSRTWWSIWPAGVWSLLGGAFEIMLVLALAPIFYCVWAMLWHGEIVSEPAVVFLTPYSVLLVLLASCYTAWVLAIAALVSGVWMMMYRLPMVPYSIDPTIYYR</sequence>
<keyword evidence="2" id="KW-0472">Membrane</keyword>
<dbReference type="PANTHER" id="PTHR35313">
    <property type="entry name" value="NO EXINE FORMATION 1"/>
    <property type="match status" value="1"/>
</dbReference>
<dbReference type="EMBL" id="JAWDGP010003216">
    <property type="protein sequence ID" value="KAK3776484.1"/>
    <property type="molecule type" value="Genomic_DNA"/>
</dbReference>
<keyword evidence="4" id="KW-1185">Reference proteome</keyword>
<feature type="transmembrane region" description="Helical" evidence="2">
    <location>
        <begin position="676"/>
        <end position="697"/>
    </location>
</feature>
<keyword evidence="2" id="KW-0812">Transmembrane</keyword>
<keyword evidence="2" id="KW-1133">Transmembrane helix</keyword>
<evidence type="ECO:0000256" key="1">
    <source>
        <dbReference type="SAM" id="MobiDB-lite"/>
    </source>
</evidence>
<feature type="transmembrane region" description="Helical" evidence="2">
    <location>
        <begin position="983"/>
        <end position="1008"/>
    </location>
</feature>
<protein>
    <submittedName>
        <fullName evidence="3">Uncharacterized protein</fullName>
    </submittedName>
</protein>
<feature type="transmembrane region" description="Helical" evidence="2">
    <location>
        <begin position="232"/>
        <end position="251"/>
    </location>
</feature>
<comment type="caution">
    <text evidence="3">The sequence shown here is derived from an EMBL/GenBank/DDBJ whole genome shotgun (WGS) entry which is preliminary data.</text>
</comment>
<feature type="transmembrane region" description="Helical" evidence="2">
    <location>
        <begin position="935"/>
        <end position="963"/>
    </location>
</feature>
<evidence type="ECO:0000256" key="2">
    <source>
        <dbReference type="SAM" id="Phobius"/>
    </source>
</evidence>
<dbReference type="PANTHER" id="PTHR35313:SF1">
    <property type="entry name" value="NO EXINE FORMATION 1"/>
    <property type="match status" value="1"/>
</dbReference>
<feature type="transmembrane region" description="Helical" evidence="2">
    <location>
        <begin position="802"/>
        <end position="825"/>
    </location>
</feature>
<feature type="transmembrane region" description="Helical" evidence="2">
    <location>
        <begin position="584"/>
        <end position="604"/>
    </location>
</feature>